<evidence type="ECO:0000313" key="24">
    <source>
        <dbReference type="Proteomes" id="UP000789508"/>
    </source>
</evidence>
<feature type="compositionally biased region" description="Low complexity" evidence="21">
    <location>
        <begin position="99"/>
        <end position="113"/>
    </location>
</feature>
<comment type="catalytic activity">
    <reaction evidence="15">
        <text>2-hydroxyisobutanoyl-CoA + L-lysyl-[protein] = N(6)-(2-hydroxyisobutanoyl)-L-lysyl-[protein] + CoA + H(+)</text>
        <dbReference type="Rhea" id="RHEA:24180"/>
        <dbReference type="Rhea" id="RHEA-COMP:9752"/>
        <dbReference type="Rhea" id="RHEA-COMP:15921"/>
        <dbReference type="ChEBI" id="CHEBI:15378"/>
        <dbReference type="ChEBI" id="CHEBI:29969"/>
        <dbReference type="ChEBI" id="CHEBI:57287"/>
        <dbReference type="ChEBI" id="CHEBI:131780"/>
        <dbReference type="ChEBI" id="CHEBI:144968"/>
    </reaction>
    <physiologicalReaction direction="left-to-right" evidence="15">
        <dbReference type="Rhea" id="RHEA:24181"/>
    </physiologicalReaction>
</comment>
<comment type="catalytic activity">
    <reaction evidence="16">
        <text>(2E)-butenoyl-CoA + L-lysyl-[protein] = N(6)-(2E)-butenoyl-L-lysyl-[protein] + CoA + H(+)</text>
        <dbReference type="Rhea" id="RHEA:53908"/>
        <dbReference type="Rhea" id="RHEA-COMP:9752"/>
        <dbReference type="Rhea" id="RHEA-COMP:13707"/>
        <dbReference type="ChEBI" id="CHEBI:15378"/>
        <dbReference type="ChEBI" id="CHEBI:29969"/>
        <dbReference type="ChEBI" id="CHEBI:57287"/>
        <dbReference type="ChEBI" id="CHEBI:57332"/>
        <dbReference type="ChEBI" id="CHEBI:137954"/>
    </reaction>
    <physiologicalReaction direction="left-to-right" evidence="16">
        <dbReference type="Rhea" id="RHEA:53909"/>
    </physiologicalReaction>
</comment>
<keyword evidence="5" id="KW-0227">DNA damage</keyword>
<feature type="region of interest" description="Disordered" evidence="21">
    <location>
        <begin position="559"/>
        <end position="578"/>
    </location>
</feature>
<accession>A0A9N8VKK4</accession>
<reference evidence="23" key="1">
    <citation type="submission" date="2021-06" db="EMBL/GenBank/DDBJ databases">
        <authorList>
            <person name="Kallberg Y."/>
            <person name="Tangrot J."/>
            <person name="Rosling A."/>
        </authorList>
    </citation>
    <scope>NUCLEOTIDE SEQUENCE</scope>
    <source>
        <strain evidence="23">FL130A</strain>
    </source>
</reference>
<keyword evidence="24" id="KW-1185">Reference proteome</keyword>
<feature type="region of interest" description="Disordered" evidence="21">
    <location>
        <begin position="99"/>
        <end position="155"/>
    </location>
</feature>
<evidence type="ECO:0000256" key="6">
    <source>
        <dbReference type="ARBA" id="ARBA00022771"/>
    </source>
</evidence>
<keyword evidence="11" id="KW-0010">Activator</keyword>
<gene>
    <name evidence="23" type="ORF">ALEPTO_LOCUS1120</name>
</gene>
<evidence type="ECO:0000256" key="4">
    <source>
        <dbReference type="ARBA" id="ARBA00022723"/>
    </source>
</evidence>
<dbReference type="GO" id="GO:0035267">
    <property type="term" value="C:NuA4 histone acetyltransferase complex"/>
    <property type="evidence" value="ECO:0007669"/>
    <property type="project" value="UniProtKB-ARBA"/>
</dbReference>
<evidence type="ECO:0000256" key="19">
    <source>
        <dbReference type="PIRSR" id="PIRSR602717-51"/>
    </source>
</evidence>
<keyword evidence="10" id="KW-0805">Transcription regulation</keyword>
<dbReference type="GO" id="GO:0006357">
    <property type="term" value="P:regulation of transcription by RNA polymerase II"/>
    <property type="evidence" value="ECO:0007669"/>
    <property type="project" value="UniProtKB-ARBA"/>
</dbReference>
<evidence type="ECO:0000256" key="11">
    <source>
        <dbReference type="ARBA" id="ARBA00023159"/>
    </source>
</evidence>
<dbReference type="InterPro" id="IPR040706">
    <property type="entry name" value="Zf-MYST"/>
</dbReference>
<evidence type="ECO:0000256" key="16">
    <source>
        <dbReference type="ARBA" id="ARBA00047752"/>
    </source>
</evidence>
<keyword evidence="8" id="KW-0156">Chromatin regulator</keyword>
<keyword evidence="6" id="KW-0863">Zinc-finger</keyword>
<dbReference type="EC" id="2.3.1.48" evidence="20"/>
<comment type="catalytic activity">
    <reaction evidence="20">
        <text>L-lysyl-[protein] + acetyl-CoA = N(6)-acetyl-L-lysyl-[protein] + CoA + H(+)</text>
        <dbReference type="Rhea" id="RHEA:45948"/>
        <dbReference type="Rhea" id="RHEA-COMP:9752"/>
        <dbReference type="Rhea" id="RHEA-COMP:10731"/>
        <dbReference type="ChEBI" id="CHEBI:15378"/>
        <dbReference type="ChEBI" id="CHEBI:29969"/>
        <dbReference type="ChEBI" id="CHEBI:57287"/>
        <dbReference type="ChEBI" id="CHEBI:57288"/>
        <dbReference type="ChEBI" id="CHEBI:61930"/>
        <dbReference type="EC" id="2.3.1.48"/>
    </reaction>
</comment>
<dbReference type="InterPro" id="IPR002717">
    <property type="entry name" value="HAT_MYST-type"/>
</dbReference>
<feature type="domain" description="MYST-type HAT" evidence="22">
    <location>
        <begin position="271"/>
        <end position="545"/>
    </location>
</feature>
<dbReference type="GO" id="GO:0006281">
    <property type="term" value="P:DNA repair"/>
    <property type="evidence" value="ECO:0007669"/>
    <property type="project" value="UniProtKB-KW"/>
</dbReference>
<evidence type="ECO:0000256" key="8">
    <source>
        <dbReference type="ARBA" id="ARBA00022853"/>
    </source>
</evidence>
<dbReference type="Pfam" id="PF17772">
    <property type="entry name" value="zf-MYST"/>
    <property type="match status" value="1"/>
</dbReference>
<evidence type="ECO:0000256" key="17">
    <source>
        <dbReference type="ARBA" id="ARBA00047787"/>
    </source>
</evidence>
<evidence type="ECO:0000313" key="23">
    <source>
        <dbReference type="EMBL" id="CAG8453023.1"/>
    </source>
</evidence>
<dbReference type="FunFam" id="3.40.630.30:FF:000001">
    <property type="entry name" value="Histone acetyltransferase"/>
    <property type="match status" value="1"/>
</dbReference>
<name>A0A9N8VKK4_9GLOM</name>
<dbReference type="GO" id="GO:1990467">
    <property type="term" value="C:NuA3a histone acetyltransferase complex"/>
    <property type="evidence" value="ECO:0007669"/>
    <property type="project" value="TreeGrafter"/>
</dbReference>
<feature type="compositionally biased region" description="Basic and acidic residues" evidence="21">
    <location>
        <begin position="563"/>
        <end position="578"/>
    </location>
</feature>
<keyword evidence="13" id="KW-0234">DNA repair</keyword>
<feature type="compositionally biased region" description="Basic and acidic residues" evidence="21">
    <location>
        <begin position="200"/>
        <end position="214"/>
    </location>
</feature>
<dbReference type="Gene3D" id="3.40.630.30">
    <property type="match status" value="1"/>
</dbReference>
<evidence type="ECO:0000256" key="14">
    <source>
        <dbReference type="ARBA" id="ARBA00023242"/>
    </source>
</evidence>
<proteinExistence type="inferred from homology"/>
<evidence type="ECO:0000259" key="22">
    <source>
        <dbReference type="PROSITE" id="PS51726"/>
    </source>
</evidence>
<dbReference type="InterPro" id="IPR050603">
    <property type="entry name" value="MYST_HAT"/>
</dbReference>
<dbReference type="GO" id="GO:0003712">
    <property type="term" value="F:transcription coregulator activity"/>
    <property type="evidence" value="ECO:0007669"/>
    <property type="project" value="TreeGrafter"/>
</dbReference>
<feature type="region of interest" description="Disordered" evidence="21">
    <location>
        <begin position="613"/>
        <end position="674"/>
    </location>
</feature>
<dbReference type="Gene3D" id="1.10.10.10">
    <property type="entry name" value="Winged helix-like DNA-binding domain superfamily/Winged helix DNA-binding domain"/>
    <property type="match status" value="1"/>
</dbReference>
<dbReference type="EMBL" id="CAJVPS010000106">
    <property type="protein sequence ID" value="CAG8453023.1"/>
    <property type="molecule type" value="Genomic_DNA"/>
</dbReference>
<feature type="region of interest" description="Disordered" evidence="21">
    <location>
        <begin position="34"/>
        <end position="78"/>
    </location>
</feature>
<feature type="region of interest" description="Disordered" evidence="21">
    <location>
        <begin position="175"/>
        <end position="266"/>
    </location>
</feature>
<keyword evidence="3" id="KW-0808">Transferase</keyword>
<dbReference type="GO" id="GO:0010485">
    <property type="term" value="F:histone H4 acetyltransferase activity"/>
    <property type="evidence" value="ECO:0007669"/>
    <property type="project" value="UniProtKB-ARBA"/>
</dbReference>
<keyword evidence="7" id="KW-0862">Zinc</keyword>
<organism evidence="23 24">
    <name type="scientific">Ambispora leptoticha</name>
    <dbReference type="NCBI Taxonomy" id="144679"/>
    <lineage>
        <taxon>Eukaryota</taxon>
        <taxon>Fungi</taxon>
        <taxon>Fungi incertae sedis</taxon>
        <taxon>Mucoromycota</taxon>
        <taxon>Glomeromycotina</taxon>
        <taxon>Glomeromycetes</taxon>
        <taxon>Archaeosporales</taxon>
        <taxon>Ambisporaceae</taxon>
        <taxon>Ambispora</taxon>
    </lineage>
</organism>
<evidence type="ECO:0000256" key="10">
    <source>
        <dbReference type="ARBA" id="ARBA00023015"/>
    </source>
</evidence>
<dbReference type="AlphaFoldDB" id="A0A9N8VKK4"/>
<feature type="compositionally biased region" description="Low complexity" evidence="21">
    <location>
        <begin position="60"/>
        <end position="78"/>
    </location>
</feature>
<dbReference type="FunFam" id="1.10.10.10:FF:000526">
    <property type="entry name" value="Histone acetyltransferase"/>
    <property type="match status" value="1"/>
</dbReference>
<dbReference type="Gene3D" id="3.30.60.60">
    <property type="entry name" value="N-acetyl transferase-like"/>
    <property type="match status" value="1"/>
</dbReference>
<dbReference type="Pfam" id="PF01853">
    <property type="entry name" value="MOZ_SAS"/>
    <property type="match status" value="1"/>
</dbReference>
<evidence type="ECO:0000256" key="9">
    <source>
        <dbReference type="ARBA" id="ARBA00022990"/>
    </source>
</evidence>
<feature type="compositionally biased region" description="Polar residues" evidence="21">
    <location>
        <begin position="40"/>
        <end position="52"/>
    </location>
</feature>
<feature type="compositionally biased region" description="Basic and acidic residues" evidence="21">
    <location>
        <begin position="236"/>
        <end position="266"/>
    </location>
</feature>
<comment type="catalytic activity">
    <reaction evidence="18">
        <text>L-lysyl-[histone] + acetyl-CoA = N(6)-acetyl-L-lysyl-[histone] + CoA + H(+)</text>
        <dbReference type="Rhea" id="RHEA:21992"/>
        <dbReference type="Rhea" id="RHEA-COMP:9845"/>
        <dbReference type="Rhea" id="RHEA-COMP:11338"/>
        <dbReference type="ChEBI" id="CHEBI:15378"/>
        <dbReference type="ChEBI" id="CHEBI:29969"/>
        <dbReference type="ChEBI" id="CHEBI:57287"/>
        <dbReference type="ChEBI" id="CHEBI:57288"/>
        <dbReference type="ChEBI" id="CHEBI:61930"/>
        <dbReference type="EC" id="2.3.1.48"/>
    </reaction>
    <physiologicalReaction direction="left-to-right" evidence="18">
        <dbReference type="Rhea" id="RHEA:21993"/>
    </physiologicalReaction>
</comment>
<evidence type="ECO:0000256" key="13">
    <source>
        <dbReference type="ARBA" id="ARBA00023204"/>
    </source>
</evidence>
<keyword evidence="9" id="KW-0007">Acetylation</keyword>
<dbReference type="InterPro" id="IPR036388">
    <property type="entry name" value="WH-like_DNA-bd_sf"/>
</dbReference>
<feature type="compositionally biased region" description="Basic residues" evidence="21">
    <location>
        <begin position="115"/>
        <end position="127"/>
    </location>
</feature>
<sequence length="674" mass="77023">MAATTLVKVSTVVDSLINNSNKTNHHQLEEQQIMEEDEQLQQPTIVSSFNNSPRKRKRVNNNNNTSSASNGNAGANGAEDLTESFDFMETDTMDVYTFTENNSNNVSSETSNNKKTGRKTPNRRGSTKNKQNGRKEKNNSTNSKKLKMKRDKVDEDEDAISIDSFGGLSDYFQHEEDHREDVKASSSSSALLNGTGGQEPKGKEKEGNEEKIEVDLPFGGKLTEEEADLTKTTPDQNDKIKFERAKTQAEAKNPKSESQATEEKTQHDFIETTPKIQKIRFGDWEIDTWFVAPYPEEYSLHEVLYICEFCLKYMKSQFVATRHKQKCPMRHPPGDEIYRDDQISIFEVDGRKNKIYCQNLCLLAKMFLDHKTLYYDVEPFLFYVMTECTDSGCHFVGYFSKEKRSPLNYNVSCILTLPIHQRKGYGNLLIDFSYLLTKKENKTGSPEKPLSDLGLLSYRNYWRNIIFEELRNVKDPISIEELSRRTSMTPDDVISTMQTNDILVKDPETHSYKLVIDKQRIEAHFKKVDSKGYPKIKPENLKWTPFIVTRGLGLRLVDDEEKQDSSEEKVKEKEDDEKIKREKIEGDSSAIAGDGSQAVIGIIDKNKKRKKRAFNPSLGTRRMTRTRARLESENANAEKQVTSNTVTTTTHEAINGVTEEEERNNVDQGGNETN</sequence>
<dbReference type="PANTHER" id="PTHR10615:SF161">
    <property type="entry name" value="HISTONE ACETYLTRANSFERASE KAT7"/>
    <property type="match status" value="1"/>
</dbReference>
<dbReference type="GO" id="GO:0003682">
    <property type="term" value="F:chromatin binding"/>
    <property type="evidence" value="ECO:0007669"/>
    <property type="project" value="TreeGrafter"/>
</dbReference>
<dbReference type="SUPFAM" id="SSF55729">
    <property type="entry name" value="Acyl-CoA N-acyltransferases (Nat)"/>
    <property type="match status" value="1"/>
</dbReference>
<dbReference type="PANTHER" id="PTHR10615">
    <property type="entry name" value="HISTONE ACETYLTRANSFERASE"/>
    <property type="match status" value="1"/>
</dbReference>
<dbReference type="GO" id="GO:0031507">
    <property type="term" value="P:heterochromatin formation"/>
    <property type="evidence" value="ECO:0007669"/>
    <property type="project" value="UniProtKB-ARBA"/>
</dbReference>
<keyword evidence="4" id="KW-0479">Metal-binding</keyword>
<dbReference type="InterPro" id="IPR016181">
    <property type="entry name" value="Acyl_CoA_acyltransferase"/>
</dbReference>
<evidence type="ECO:0000256" key="18">
    <source>
        <dbReference type="ARBA" id="ARBA00048940"/>
    </source>
</evidence>
<keyword evidence="14 20" id="KW-0539">Nucleus</keyword>
<evidence type="ECO:0000256" key="2">
    <source>
        <dbReference type="ARBA" id="ARBA00010107"/>
    </source>
</evidence>
<comment type="caution">
    <text evidence="23">The sequence shown here is derived from an EMBL/GenBank/DDBJ whole genome shotgun (WGS) entry which is preliminary data.</text>
</comment>
<dbReference type="OrthoDB" id="787137at2759"/>
<evidence type="ECO:0000256" key="5">
    <source>
        <dbReference type="ARBA" id="ARBA00022763"/>
    </source>
</evidence>
<comment type="subcellular location">
    <subcellularLocation>
        <location evidence="1 20">Nucleus</location>
    </subcellularLocation>
</comment>
<feature type="compositionally biased region" description="Low complexity" evidence="21">
    <location>
        <begin position="641"/>
        <end position="650"/>
    </location>
</feature>
<dbReference type="PROSITE" id="PS51726">
    <property type="entry name" value="MYST_HAT"/>
    <property type="match status" value="1"/>
</dbReference>
<dbReference type="GO" id="GO:0008270">
    <property type="term" value="F:zinc ion binding"/>
    <property type="evidence" value="ECO:0007669"/>
    <property type="project" value="UniProtKB-KW"/>
</dbReference>
<evidence type="ECO:0000256" key="7">
    <source>
        <dbReference type="ARBA" id="ARBA00022833"/>
    </source>
</evidence>
<evidence type="ECO:0000256" key="20">
    <source>
        <dbReference type="RuleBase" id="RU361211"/>
    </source>
</evidence>
<keyword evidence="12" id="KW-0804">Transcription</keyword>
<evidence type="ECO:0000256" key="3">
    <source>
        <dbReference type="ARBA" id="ARBA00022679"/>
    </source>
</evidence>
<dbReference type="GO" id="GO:0005634">
    <property type="term" value="C:nucleus"/>
    <property type="evidence" value="ECO:0007669"/>
    <property type="project" value="UniProtKB-SubCell"/>
</dbReference>
<protein>
    <recommendedName>
        <fullName evidence="20">Histone acetyltransferase</fullName>
        <ecNumber evidence="20">2.3.1.48</ecNumber>
    </recommendedName>
</protein>
<evidence type="ECO:0000256" key="15">
    <source>
        <dbReference type="ARBA" id="ARBA00047557"/>
    </source>
</evidence>
<dbReference type="Proteomes" id="UP000789508">
    <property type="component" value="Unassembled WGS sequence"/>
</dbReference>
<feature type="active site" description="Proton donor/acceptor" evidence="19">
    <location>
        <position position="447"/>
    </location>
</feature>
<evidence type="ECO:0000256" key="12">
    <source>
        <dbReference type="ARBA" id="ARBA00023163"/>
    </source>
</evidence>
<dbReference type="FunFam" id="3.30.60.60:FF:000001">
    <property type="entry name" value="Histone acetyltransferase"/>
    <property type="match status" value="1"/>
</dbReference>
<comment type="catalytic activity">
    <reaction evidence="17">
        <text>L-lysyl-[protein] + acetyl-CoA = N(6)-acetyl-L-lysyl-[protein] + CoA + H(+)</text>
        <dbReference type="Rhea" id="RHEA:45948"/>
        <dbReference type="Rhea" id="RHEA-COMP:9752"/>
        <dbReference type="Rhea" id="RHEA-COMP:10731"/>
        <dbReference type="ChEBI" id="CHEBI:15378"/>
        <dbReference type="ChEBI" id="CHEBI:29969"/>
        <dbReference type="ChEBI" id="CHEBI:57287"/>
        <dbReference type="ChEBI" id="CHEBI:57288"/>
        <dbReference type="ChEBI" id="CHEBI:61930"/>
    </reaction>
    <physiologicalReaction direction="left-to-right" evidence="17">
        <dbReference type="Rhea" id="RHEA:45949"/>
    </physiologicalReaction>
</comment>
<evidence type="ECO:0000256" key="1">
    <source>
        <dbReference type="ARBA" id="ARBA00004123"/>
    </source>
</evidence>
<evidence type="ECO:0000256" key="21">
    <source>
        <dbReference type="SAM" id="MobiDB-lite"/>
    </source>
</evidence>
<comment type="similarity">
    <text evidence="2 20">Belongs to the MYST (SAS/MOZ) family.</text>
</comment>